<dbReference type="InParanoid" id="A0A7M7QKP4"/>
<name>A0A7M7QKP4_NASVI</name>
<dbReference type="AlphaFoldDB" id="A0A7M7QKP4"/>
<dbReference type="RefSeq" id="XP_031789283.1">
    <property type="nucleotide sequence ID" value="XM_031933423.2"/>
</dbReference>
<keyword evidence="2" id="KW-1185">Reference proteome</keyword>
<protein>
    <submittedName>
        <fullName evidence="1">Uncharacterized protein</fullName>
    </submittedName>
</protein>
<proteinExistence type="predicted"/>
<dbReference type="EnsemblMetazoa" id="XM_031933423">
    <property type="protein sequence ID" value="XP_031789283"/>
    <property type="gene ID" value="LOC116418336"/>
</dbReference>
<evidence type="ECO:0000313" key="1">
    <source>
        <dbReference type="EnsemblMetazoa" id="XP_031789283"/>
    </source>
</evidence>
<evidence type="ECO:0000313" key="2">
    <source>
        <dbReference type="Proteomes" id="UP000002358"/>
    </source>
</evidence>
<organism evidence="1 2">
    <name type="scientific">Nasonia vitripennis</name>
    <name type="common">Parasitic wasp</name>
    <dbReference type="NCBI Taxonomy" id="7425"/>
    <lineage>
        <taxon>Eukaryota</taxon>
        <taxon>Metazoa</taxon>
        <taxon>Ecdysozoa</taxon>
        <taxon>Arthropoda</taxon>
        <taxon>Hexapoda</taxon>
        <taxon>Insecta</taxon>
        <taxon>Pterygota</taxon>
        <taxon>Neoptera</taxon>
        <taxon>Endopterygota</taxon>
        <taxon>Hymenoptera</taxon>
        <taxon>Apocrita</taxon>
        <taxon>Proctotrupomorpha</taxon>
        <taxon>Chalcidoidea</taxon>
        <taxon>Pteromalidae</taxon>
        <taxon>Pteromalinae</taxon>
        <taxon>Nasonia</taxon>
    </lineage>
</organism>
<dbReference type="Proteomes" id="UP000002358">
    <property type="component" value="Unassembled WGS sequence"/>
</dbReference>
<accession>A0A7M7QKP4</accession>
<sequence length="100" mass="11437">MCKKNSILAESNDLDLSSYLRSSLLEDDNEYLHQSYSNPKNLDEMLHNVDFLQSITTPVDVKKGELFLMKLKFCVTNKEFQQSQSSTDPVASDMVLTLAW</sequence>
<reference evidence="1" key="1">
    <citation type="submission" date="2021-01" db="UniProtKB">
        <authorList>
            <consortium name="EnsemblMetazoa"/>
        </authorList>
    </citation>
    <scope>IDENTIFICATION</scope>
</reference>
<dbReference type="KEGG" id="nvi:116418336"/>
<dbReference type="GeneID" id="116418336"/>